<comment type="caution">
    <text evidence="7">The sequence shown here is derived from an EMBL/GenBank/DDBJ whole genome shotgun (WGS) entry which is preliminary data.</text>
</comment>
<feature type="transmembrane region" description="Helical" evidence="5">
    <location>
        <begin position="20"/>
        <end position="37"/>
    </location>
</feature>
<evidence type="ECO:0000256" key="3">
    <source>
        <dbReference type="ARBA" id="ARBA00022989"/>
    </source>
</evidence>
<evidence type="ECO:0000256" key="2">
    <source>
        <dbReference type="ARBA" id="ARBA00022692"/>
    </source>
</evidence>
<dbReference type="Gene3D" id="1.10.287.1260">
    <property type="match status" value="1"/>
</dbReference>
<dbReference type="EMBL" id="JADJZA010000002">
    <property type="protein sequence ID" value="MBK9296523.1"/>
    <property type="molecule type" value="Genomic_DNA"/>
</dbReference>
<feature type="transmembrane region" description="Helical" evidence="5">
    <location>
        <begin position="83"/>
        <end position="101"/>
    </location>
</feature>
<dbReference type="Gene3D" id="2.30.30.60">
    <property type="match status" value="1"/>
</dbReference>
<dbReference type="GO" id="GO:0016020">
    <property type="term" value="C:membrane"/>
    <property type="evidence" value="ECO:0007669"/>
    <property type="project" value="UniProtKB-SubCell"/>
</dbReference>
<feature type="domain" description="Mechanosensitive ion channel MscS" evidence="6">
    <location>
        <begin position="105"/>
        <end position="166"/>
    </location>
</feature>
<name>A0A936NAA2_9ACTN</name>
<evidence type="ECO:0000313" key="7">
    <source>
        <dbReference type="EMBL" id="MBK9296523.1"/>
    </source>
</evidence>
<dbReference type="GO" id="GO:0008381">
    <property type="term" value="F:mechanosensitive monoatomic ion channel activity"/>
    <property type="evidence" value="ECO:0007669"/>
    <property type="project" value="InterPro"/>
</dbReference>
<dbReference type="InterPro" id="IPR010920">
    <property type="entry name" value="LSM_dom_sf"/>
</dbReference>
<gene>
    <name evidence="7" type="ORF">IPN02_06640</name>
</gene>
<dbReference type="AlphaFoldDB" id="A0A936NAA2"/>
<evidence type="ECO:0000259" key="6">
    <source>
        <dbReference type="Pfam" id="PF00924"/>
    </source>
</evidence>
<reference evidence="7 8" key="1">
    <citation type="submission" date="2020-10" db="EMBL/GenBank/DDBJ databases">
        <title>Connecting structure to function with the recovery of over 1000 high-quality activated sludge metagenome-assembled genomes encoding full-length rRNA genes using long-read sequencing.</title>
        <authorList>
            <person name="Singleton C.M."/>
            <person name="Petriglieri F."/>
            <person name="Kristensen J.M."/>
            <person name="Kirkegaard R.H."/>
            <person name="Michaelsen T.Y."/>
            <person name="Andersen M.H."/>
            <person name="Karst S.M."/>
            <person name="Dueholm M.S."/>
            <person name="Nielsen P.H."/>
            <person name="Albertsen M."/>
        </authorList>
    </citation>
    <scope>NUCLEOTIDE SEQUENCE [LARGE SCALE GENOMIC DNA]</scope>
    <source>
        <strain evidence="7">Lyne_18-Q3-R50-59_MAXAC.006</strain>
    </source>
</reference>
<feature type="transmembrane region" description="Helical" evidence="5">
    <location>
        <begin position="58"/>
        <end position="77"/>
    </location>
</feature>
<protein>
    <submittedName>
        <fullName evidence="7">Mechanosensitive ion channel</fullName>
    </submittedName>
</protein>
<dbReference type="PANTHER" id="PTHR30221">
    <property type="entry name" value="SMALL-CONDUCTANCE MECHANOSENSITIVE CHANNEL"/>
    <property type="match status" value="1"/>
</dbReference>
<evidence type="ECO:0000256" key="4">
    <source>
        <dbReference type="ARBA" id="ARBA00023136"/>
    </source>
</evidence>
<keyword evidence="4 5" id="KW-0472">Membrane</keyword>
<organism evidence="7 8">
    <name type="scientific">Candidatus Neomicrothrix subdominans</name>
    <dbReference type="NCBI Taxonomy" id="2954438"/>
    <lineage>
        <taxon>Bacteria</taxon>
        <taxon>Bacillati</taxon>
        <taxon>Actinomycetota</taxon>
        <taxon>Acidimicrobiia</taxon>
        <taxon>Acidimicrobiales</taxon>
        <taxon>Microthrixaceae</taxon>
        <taxon>Candidatus Neomicrothrix</taxon>
    </lineage>
</organism>
<dbReference type="Proteomes" id="UP000727993">
    <property type="component" value="Unassembled WGS sequence"/>
</dbReference>
<evidence type="ECO:0000256" key="1">
    <source>
        <dbReference type="ARBA" id="ARBA00004370"/>
    </source>
</evidence>
<dbReference type="PANTHER" id="PTHR30221:SF1">
    <property type="entry name" value="SMALL-CONDUCTANCE MECHANOSENSITIVE CHANNEL"/>
    <property type="match status" value="1"/>
</dbReference>
<accession>A0A936NAA2</accession>
<dbReference type="Pfam" id="PF00924">
    <property type="entry name" value="MS_channel_2nd"/>
    <property type="match status" value="1"/>
</dbReference>
<dbReference type="InterPro" id="IPR023408">
    <property type="entry name" value="MscS_beta-dom_sf"/>
</dbReference>
<dbReference type="SUPFAM" id="SSF50182">
    <property type="entry name" value="Sm-like ribonucleoproteins"/>
    <property type="match status" value="1"/>
</dbReference>
<comment type="subcellular location">
    <subcellularLocation>
        <location evidence="1">Membrane</location>
    </subcellularLocation>
</comment>
<keyword evidence="3 5" id="KW-1133">Transmembrane helix</keyword>
<dbReference type="InterPro" id="IPR006685">
    <property type="entry name" value="MscS_channel_2nd"/>
</dbReference>
<evidence type="ECO:0000313" key="8">
    <source>
        <dbReference type="Proteomes" id="UP000727993"/>
    </source>
</evidence>
<sequence length="197" mass="21119">MDLETFRKAFTGQPITTADVIVALVVLGGGVLLSWLLGRALRSALGRPGGPNEQVEKLIGRVVQWGVIAVAVAWSLSILGMEVGWFSLFVPLALVIVGFSLKPLVDSFAVSVLIASRPAFSVGDEICVDDVLGEVIEITERSVVLRERDGTRVHVPNVTVLSKTVTVYSTESDRRSTVDVKLAAGTDVEHARKASRP</sequence>
<dbReference type="InterPro" id="IPR045275">
    <property type="entry name" value="MscS_archaea/bacteria_type"/>
</dbReference>
<keyword evidence="2 5" id="KW-0812">Transmembrane</keyword>
<evidence type="ECO:0000256" key="5">
    <source>
        <dbReference type="SAM" id="Phobius"/>
    </source>
</evidence>
<proteinExistence type="predicted"/>